<feature type="transmembrane region" description="Helical" evidence="1">
    <location>
        <begin position="60"/>
        <end position="79"/>
    </location>
</feature>
<reference evidence="2 3" key="1">
    <citation type="submission" date="2018-12" db="EMBL/GenBank/DDBJ databases">
        <authorList>
            <person name="Criscuolo A."/>
        </authorList>
    </citation>
    <scope>NUCLEOTIDE SEQUENCE [LARGE SCALE GENOMIC DNA]</scope>
    <source>
        <strain evidence="2">ACIP1116281</strain>
    </source>
</reference>
<feature type="transmembrane region" description="Helical" evidence="1">
    <location>
        <begin position="249"/>
        <end position="272"/>
    </location>
</feature>
<sequence length="322" mass="34634">MWDFSISRGLGLMARTWPFVVFRMVVYFGIAVAYVVATGAGAGVGWGVGAFGDAEFQASSAVWGGIFGFGLTAGVLYFLREYILYIVKAGHIAVMVELLEGKSIPDGRSQIDYASGVVKERFAEASVLFGVDQLVKGVLGAITGLVQGIASILPIPGLQQIVGIVRAFLRIAVGLVDEVILAYAIKTRSTNPWESAKTALVLYGQNYQGMLKNAAWLTIITYGLAFLVFLIMLAPAAALVYLIPGAWSAGGFVFALLFAWAVKVALIEPFAIACMMQAYFKTIEGQNPDPAWDQRLTSASRKFGQIKDKAAGWTARRFGTAM</sequence>
<keyword evidence="3" id="KW-1185">Reference proteome</keyword>
<dbReference type="Proteomes" id="UP000268844">
    <property type="component" value="Unassembled WGS sequence"/>
</dbReference>
<keyword evidence="1" id="KW-1133">Transmembrane helix</keyword>
<keyword evidence="1" id="KW-0812">Transmembrane</keyword>
<evidence type="ECO:0000313" key="3">
    <source>
        <dbReference type="Proteomes" id="UP000268844"/>
    </source>
</evidence>
<evidence type="ECO:0000256" key="1">
    <source>
        <dbReference type="SAM" id="Phobius"/>
    </source>
</evidence>
<feature type="transmembrane region" description="Helical" evidence="1">
    <location>
        <begin position="214"/>
        <end position="243"/>
    </location>
</feature>
<dbReference type="RefSeq" id="WP_126150193.1">
    <property type="nucleotide sequence ID" value="NZ_JBHTMH010000001.1"/>
</dbReference>
<proteinExistence type="predicted"/>
<protein>
    <submittedName>
        <fullName evidence="2">Uncharacterized protein</fullName>
    </submittedName>
</protein>
<gene>
    <name evidence="2" type="ORF">DEVEQU_01765</name>
</gene>
<feature type="transmembrane region" description="Helical" evidence="1">
    <location>
        <begin position="20"/>
        <end position="48"/>
    </location>
</feature>
<keyword evidence="1" id="KW-0472">Membrane</keyword>
<organism evidence="2 3">
    <name type="scientific">Devosia equisanguinis</name>
    <dbReference type="NCBI Taxonomy" id="2490941"/>
    <lineage>
        <taxon>Bacteria</taxon>
        <taxon>Pseudomonadati</taxon>
        <taxon>Pseudomonadota</taxon>
        <taxon>Alphaproteobacteria</taxon>
        <taxon>Hyphomicrobiales</taxon>
        <taxon>Devosiaceae</taxon>
        <taxon>Devosia</taxon>
    </lineage>
</organism>
<dbReference type="EMBL" id="UZWD01000023">
    <property type="protein sequence ID" value="VDS04626.1"/>
    <property type="molecule type" value="Genomic_DNA"/>
</dbReference>
<name>A0A447IAV9_9HYPH</name>
<evidence type="ECO:0000313" key="2">
    <source>
        <dbReference type="EMBL" id="VDS04626.1"/>
    </source>
</evidence>
<dbReference type="AlphaFoldDB" id="A0A447IAV9"/>
<accession>A0A447IAV9</accession>
<dbReference type="OrthoDB" id="147179at2"/>